<dbReference type="GO" id="GO:0009245">
    <property type="term" value="P:lipid A biosynthetic process"/>
    <property type="evidence" value="ECO:0007669"/>
    <property type="project" value="UniProtKB-UniRule"/>
</dbReference>
<dbReference type="FunFam" id="3.10.129.10:FF:000001">
    <property type="entry name" value="3-hydroxyacyl-[acyl-carrier-protein] dehydratase FabZ"/>
    <property type="match status" value="1"/>
</dbReference>
<dbReference type="PANTHER" id="PTHR30272">
    <property type="entry name" value="3-HYDROXYACYL-[ACYL-CARRIER-PROTEIN] DEHYDRATASE"/>
    <property type="match status" value="1"/>
</dbReference>
<evidence type="ECO:0000256" key="1">
    <source>
        <dbReference type="ARBA" id="ARBA00004496"/>
    </source>
</evidence>
<evidence type="ECO:0000256" key="6">
    <source>
        <dbReference type="ARBA" id="ARBA00023098"/>
    </source>
</evidence>
<evidence type="ECO:0000256" key="2">
    <source>
        <dbReference type="ARBA" id="ARBA00009174"/>
    </source>
</evidence>
<protein>
    <recommendedName>
        <fullName evidence="9">3-hydroxyacyl-[acyl-carrier-protein] dehydratase FabZ</fullName>
        <ecNumber evidence="9">4.2.1.59</ecNumber>
    </recommendedName>
    <alternativeName>
        <fullName evidence="9">(3R)-hydroxymyristoyl-[acyl-carrier-protein] dehydratase</fullName>
        <shortName evidence="9">(3R)-hydroxymyristoyl-ACP dehydrase</shortName>
    </alternativeName>
    <alternativeName>
        <fullName evidence="9">Beta-hydroxyacyl-ACP dehydratase</fullName>
    </alternativeName>
</protein>
<dbReference type="GO" id="GO:0019171">
    <property type="term" value="F:(3R)-hydroxyacyl-[acyl-carrier-protein] dehydratase activity"/>
    <property type="evidence" value="ECO:0007669"/>
    <property type="project" value="UniProtKB-EC"/>
</dbReference>
<evidence type="ECO:0000256" key="3">
    <source>
        <dbReference type="ARBA" id="ARBA00022490"/>
    </source>
</evidence>
<evidence type="ECO:0000313" key="11">
    <source>
        <dbReference type="Proteomes" id="UP000244173"/>
    </source>
</evidence>
<dbReference type="RefSeq" id="WP_028498269.1">
    <property type="nucleotide sequence ID" value="NZ_CALFSO010000052.1"/>
</dbReference>
<evidence type="ECO:0000256" key="4">
    <source>
        <dbReference type="ARBA" id="ARBA00022516"/>
    </source>
</evidence>
<evidence type="ECO:0000256" key="5">
    <source>
        <dbReference type="ARBA" id="ARBA00022556"/>
    </source>
</evidence>
<dbReference type="AlphaFoldDB" id="A0A2U3TGZ2"/>
<keyword evidence="5 9" id="KW-0441">Lipid A biosynthesis</keyword>
<organism evidence="10 11">
    <name type="scientific">Microvirgula aerodenitrificans</name>
    <dbReference type="NCBI Taxonomy" id="57480"/>
    <lineage>
        <taxon>Bacteria</taxon>
        <taxon>Pseudomonadati</taxon>
        <taxon>Pseudomonadota</taxon>
        <taxon>Betaproteobacteria</taxon>
        <taxon>Neisseriales</taxon>
        <taxon>Aquaspirillaceae</taxon>
        <taxon>Microvirgula</taxon>
    </lineage>
</organism>
<dbReference type="Pfam" id="PF07977">
    <property type="entry name" value="FabA"/>
    <property type="match status" value="1"/>
</dbReference>
<dbReference type="InterPro" id="IPR010084">
    <property type="entry name" value="FabZ"/>
</dbReference>
<dbReference type="InterPro" id="IPR013114">
    <property type="entry name" value="FabA_FabZ"/>
</dbReference>
<proteinExistence type="inferred from homology"/>
<dbReference type="NCBIfam" id="TIGR01750">
    <property type="entry name" value="fabZ"/>
    <property type="match status" value="1"/>
</dbReference>
<dbReference type="SUPFAM" id="SSF54637">
    <property type="entry name" value="Thioesterase/thiol ester dehydrase-isomerase"/>
    <property type="match status" value="1"/>
</dbReference>
<dbReference type="HAMAP" id="MF_00406">
    <property type="entry name" value="FabZ"/>
    <property type="match status" value="1"/>
</dbReference>
<name>A0A2U3TGZ2_9NEIS</name>
<reference evidence="10 11" key="1">
    <citation type="submission" date="2018-04" db="EMBL/GenBank/DDBJ databases">
        <title>Denitrifier Microvirgula.</title>
        <authorList>
            <person name="Anderson E."/>
            <person name="Jang J."/>
            <person name="Ishii S."/>
        </authorList>
    </citation>
    <scope>NUCLEOTIDE SEQUENCE [LARGE SCALE GENOMIC DNA]</scope>
    <source>
        <strain evidence="10 11">BE2.4</strain>
    </source>
</reference>
<dbReference type="OrthoDB" id="9772788at2"/>
<keyword evidence="3 9" id="KW-0963">Cytoplasm</keyword>
<dbReference type="KEGG" id="maer:DAI18_00345"/>
<dbReference type="GO" id="GO:0005737">
    <property type="term" value="C:cytoplasm"/>
    <property type="evidence" value="ECO:0007669"/>
    <property type="project" value="UniProtKB-SubCell"/>
</dbReference>
<comment type="similarity">
    <text evidence="2 9">Belongs to the thioester dehydratase family. FabZ subfamily.</text>
</comment>
<dbReference type="InterPro" id="IPR029069">
    <property type="entry name" value="HotDog_dom_sf"/>
</dbReference>
<dbReference type="Gene3D" id="3.10.129.10">
    <property type="entry name" value="Hotdog Thioesterase"/>
    <property type="match status" value="1"/>
</dbReference>
<keyword evidence="7 9" id="KW-0456">Lyase</keyword>
<comment type="function">
    <text evidence="8 9">Involved in unsaturated fatty acids biosynthesis. Catalyzes the dehydration of short chain beta-hydroxyacyl-ACPs and long chain saturated and unsaturated beta-hydroxyacyl-ACPs.</text>
</comment>
<dbReference type="CDD" id="cd01288">
    <property type="entry name" value="FabZ"/>
    <property type="match status" value="1"/>
</dbReference>
<evidence type="ECO:0000256" key="7">
    <source>
        <dbReference type="ARBA" id="ARBA00023239"/>
    </source>
</evidence>
<dbReference type="NCBIfam" id="NF000582">
    <property type="entry name" value="PRK00006.1"/>
    <property type="match status" value="1"/>
</dbReference>
<dbReference type="EMBL" id="CP028519">
    <property type="protein sequence ID" value="AVY92664.1"/>
    <property type="molecule type" value="Genomic_DNA"/>
</dbReference>
<evidence type="ECO:0000313" key="10">
    <source>
        <dbReference type="EMBL" id="AVY92664.1"/>
    </source>
</evidence>
<dbReference type="Proteomes" id="UP000244173">
    <property type="component" value="Chromosome"/>
</dbReference>
<dbReference type="EC" id="4.2.1.59" evidence="9"/>
<feature type="active site" evidence="9">
    <location>
        <position position="54"/>
    </location>
</feature>
<evidence type="ECO:0000256" key="9">
    <source>
        <dbReference type="HAMAP-Rule" id="MF_00406"/>
    </source>
</evidence>
<comment type="subcellular location">
    <subcellularLocation>
        <location evidence="1 9">Cytoplasm</location>
    </subcellularLocation>
</comment>
<dbReference type="STRING" id="1122240.GCA_000620105_00830"/>
<gene>
    <name evidence="9 10" type="primary">fabZ</name>
    <name evidence="10" type="ORF">DAI18_00345</name>
</gene>
<evidence type="ECO:0000256" key="8">
    <source>
        <dbReference type="ARBA" id="ARBA00025049"/>
    </source>
</evidence>
<keyword evidence="11" id="KW-1185">Reference proteome</keyword>
<sequence length="152" mass="17122">MSDVSNHIDIRGIMKLLPHRYPFLLVDRVLDIEIGKRIRAIKNVTANEQFFVGHFEQYPVMPGVLIIEALAQAAGILAIKTHDGDVRQENALYFFVGIDNARFKRQVVPGDQLVFEVEMLRVARGIGKFSARALVDGEVACEAELMCARREI</sequence>
<keyword evidence="4 9" id="KW-0444">Lipid biosynthesis</keyword>
<dbReference type="PANTHER" id="PTHR30272:SF1">
    <property type="entry name" value="3-HYDROXYACYL-[ACYL-CARRIER-PROTEIN] DEHYDRATASE"/>
    <property type="match status" value="1"/>
</dbReference>
<accession>A0A2U3TGZ2</accession>
<comment type="catalytic activity">
    <reaction evidence="9">
        <text>a (3R)-hydroxyacyl-[ACP] = a (2E)-enoyl-[ACP] + H2O</text>
        <dbReference type="Rhea" id="RHEA:13097"/>
        <dbReference type="Rhea" id="RHEA-COMP:9925"/>
        <dbReference type="Rhea" id="RHEA-COMP:9945"/>
        <dbReference type="ChEBI" id="CHEBI:15377"/>
        <dbReference type="ChEBI" id="CHEBI:78784"/>
        <dbReference type="ChEBI" id="CHEBI:78827"/>
        <dbReference type="EC" id="4.2.1.59"/>
    </reaction>
</comment>
<keyword evidence="6 9" id="KW-0443">Lipid metabolism</keyword>
<dbReference type="GO" id="GO:0006633">
    <property type="term" value="P:fatty acid biosynthetic process"/>
    <property type="evidence" value="ECO:0007669"/>
    <property type="project" value="UniProtKB-UniRule"/>
</dbReference>
<dbReference type="GO" id="GO:0016020">
    <property type="term" value="C:membrane"/>
    <property type="evidence" value="ECO:0007669"/>
    <property type="project" value="GOC"/>
</dbReference>